<dbReference type="InterPro" id="IPR012340">
    <property type="entry name" value="NA-bd_OB-fold"/>
</dbReference>
<feature type="transmembrane region" description="Helical" evidence="1">
    <location>
        <begin position="12"/>
        <end position="30"/>
    </location>
</feature>
<sequence>MTLFGYSLEQIYLVVLIFAGLATILFMFFGEVVEGIGDGLPIFNPSVILSFFTLMSAAGFILEKLAFFSSAWNIGVAAIIGVILSALFYLFILVPLKSADVSLAYTEQSLEGQLGKVIVPIPEDGFGEVVIETTSGMIAKRAAGYDNEVIDYDSTVLVVEAKEGTLFVRAYEKKFI</sequence>
<dbReference type="InterPro" id="IPR058653">
    <property type="entry name" value="NfeD2_TM"/>
</dbReference>
<dbReference type="Proteomes" id="UP000255295">
    <property type="component" value="Unassembled WGS sequence"/>
</dbReference>
<reference evidence="4 6" key="2">
    <citation type="submission" date="2018-06" db="EMBL/GenBank/DDBJ databases">
        <authorList>
            <consortium name="Pathogen Informatics"/>
            <person name="Doyle S."/>
        </authorList>
    </citation>
    <scope>NUCLEOTIDE SEQUENCE [LARGE SCALE GENOMIC DNA]</scope>
    <source>
        <strain evidence="4 6">NCTC10338</strain>
    </source>
</reference>
<dbReference type="EMBL" id="CP019980">
    <property type="protein sequence ID" value="AVK97629.1"/>
    <property type="molecule type" value="Genomic_DNA"/>
</dbReference>
<keyword evidence="1" id="KW-0472">Membrane</keyword>
<protein>
    <submittedName>
        <fullName evidence="4">Membrane integrity integral inner membrane protein</fullName>
    </submittedName>
</protein>
<keyword evidence="1" id="KW-0812">Transmembrane</keyword>
<dbReference type="Gene3D" id="2.40.50.140">
    <property type="entry name" value="Nucleic acid-binding proteins"/>
    <property type="match status" value="1"/>
</dbReference>
<feature type="domain" description="Membrane protein NfeD2 N-terminal transmembrane" evidence="2">
    <location>
        <begin position="1"/>
        <end position="100"/>
    </location>
</feature>
<evidence type="ECO:0000313" key="3">
    <source>
        <dbReference type="EMBL" id="AVK97629.1"/>
    </source>
</evidence>
<feature type="transmembrane region" description="Helical" evidence="1">
    <location>
        <begin position="42"/>
        <end position="62"/>
    </location>
</feature>
<accession>A0A2S0K2U1</accession>
<evidence type="ECO:0000259" key="2">
    <source>
        <dbReference type="Pfam" id="PF25842"/>
    </source>
</evidence>
<dbReference type="Pfam" id="PF25842">
    <property type="entry name" value="NfeD_TM"/>
    <property type="match status" value="1"/>
</dbReference>
<evidence type="ECO:0000313" key="4">
    <source>
        <dbReference type="EMBL" id="SUV16454.1"/>
    </source>
</evidence>
<feature type="transmembrane region" description="Helical" evidence="1">
    <location>
        <begin position="74"/>
        <end position="96"/>
    </location>
</feature>
<dbReference type="Proteomes" id="UP000238825">
    <property type="component" value="Chromosome"/>
</dbReference>
<evidence type="ECO:0000313" key="5">
    <source>
        <dbReference type="Proteomes" id="UP000238825"/>
    </source>
</evidence>
<dbReference type="EMBL" id="UFSZ01000001">
    <property type="protein sequence ID" value="SUV16454.1"/>
    <property type="molecule type" value="Genomic_DNA"/>
</dbReference>
<evidence type="ECO:0000313" key="6">
    <source>
        <dbReference type="Proteomes" id="UP000255295"/>
    </source>
</evidence>
<dbReference type="RefSeq" id="WP_024362363.1">
    <property type="nucleotide sequence ID" value="NZ_BJNS01000046.1"/>
</dbReference>
<reference evidence="3 5" key="1">
    <citation type="submission" date="2017-03" db="EMBL/GenBank/DDBJ databases">
        <title>The whole genome sequencing and assembly of Lysinibacillus sphaericus DSM 28T strain.</title>
        <authorList>
            <person name="Lee Y.-J."/>
            <person name="Yi H."/>
            <person name="Bahn Y.-S."/>
            <person name="Kim J.F."/>
            <person name="Lee D.-W."/>
        </authorList>
    </citation>
    <scope>NUCLEOTIDE SEQUENCE [LARGE SCALE GENOMIC DNA]</scope>
    <source>
        <strain evidence="3 5">DSM 28</strain>
    </source>
</reference>
<organism evidence="3 5">
    <name type="scientific">Lysinibacillus sphaericus</name>
    <name type="common">Bacillus sphaericus</name>
    <dbReference type="NCBI Taxonomy" id="1421"/>
    <lineage>
        <taxon>Bacteria</taxon>
        <taxon>Bacillati</taxon>
        <taxon>Bacillota</taxon>
        <taxon>Bacilli</taxon>
        <taxon>Bacillales</taxon>
        <taxon>Bacillaceae</taxon>
        <taxon>Lysinibacillus</taxon>
    </lineage>
</organism>
<dbReference type="GeneID" id="48277660"/>
<gene>
    <name evidence="4" type="primary">yuaF</name>
    <name evidence="3" type="ORF">LS41612_15775</name>
    <name evidence="4" type="ORF">NCTC10338_01533</name>
</gene>
<proteinExistence type="predicted"/>
<keyword evidence="1" id="KW-1133">Transmembrane helix</keyword>
<name>A0A2S0K2U1_LYSSH</name>
<evidence type="ECO:0000256" key="1">
    <source>
        <dbReference type="SAM" id="Phobius"/>
    </source>
</evidence>
<dbReference type="AlphaFoldDB" id="A0A2S0K2U1"/>